<evidence type="ECO:0000256" key="4">
    <source>
        <dbReference type="SAM" id="MobiDB-lite"/>
    </source>
</evidence>
<evidence type="ECO:0000259" key="5">
    <source>
        <dbReference type="PROSITE" id="PS50102"/>
    </source>
</evidence>
<feature type="compositionally biased region" description="Polar residues" evidence="4">
    <location>
        <begin position="468"/>
        <end position="485"/>
    </location>
</feature>
<dbReference type="Proteomes" id="UP001557470">
    <property type="component" value="Unassembled WGS sequence"/>
</dbReference>
<evidence type="ECO:0000256" key="3">
    <source>
        <dbReference type="PROSITE-ProRule" id="PRU00723"/>
    </source>
</evidence>
<dbReference type="GO" id="GO:0008270">
    <property type="term" value="F:zinc ion binding"/>
    <property type="evidence" value="ECO:0007669"/>
    <property type="project" value="UniProtKB-KW"/>
</dbReference>
<organism evidence="7 8">
    <name type="scientific">Umbra pygmaea</name>
    <name type="common">Eastern mudminnow</name>
    <dbReference type="NCBI Taxonomy" id="75934"/>
    <lineage>
        <taxon>Eukaryota</taxon>
        <taxon>Metazoa</taxon>
        <taxon>Chordata</taxon>
        <taxon>Craniata</taxon>
        <taxon>Vertebrata</taxon>
        <taxon>Euteleostomi</taxon>
        <taxon>Actinopterygii</taxon>
        <taxon>Neopterygii</taxon>
        <taxon>Teleostei</taxon>
        <taxon>Protacanthopterygii</taxon>
        <taxon>Esociformes</taxon>
        <taxon>Umbridae</taxon>
        <taxon>Umbra</taxon>
    </lineage>
</organism>
<protein>
    <submittedName>
        <fullName evidence="7">Uncharacterized protein</fullName>
    </submittedName>
</protein>
<feature type="region of interest" description="Disordered" evidence="4">
    <location>
        <begin position="468"/>
        <end position="489"/>
    </location>
</feature>
<proteinExistence type="predicted"/>
<evidence type="ECO:0000256" key="2">
    <source>
        <dbReference type="PROSITE-ProRule" id="PRU00339"/>
    </source>
</evidence>
<dbReference type="InterPro" id="IPR019734">
    <property type="entry name" value="TPR_rpt"/>
</dbReference>
<feature type="domain" description="RRM" evidence="5">
    <location>
        <begin position="384"/>
        <end position="456"/>
    </location>
</feature>
<keyword evidence="3" id="KW-0479">Metal-binding</keyword>
<dbReference type="SMART" id="SM00028">
    <property type="entry name" value="TPR"/>
    <property type="match status" value="3"/>
</dbReference>
<feature type="region of interest" description="Disordered" evidence="4">
    <location>
        <begin position="24"/>
        <end position="158"/>
    </location>
</feature>
<dbReference type="Gene3D" id="1.25.40.10">
    <property type="entry name" value="Tetratricopeptide repeat domain"/>
    <property type="match status" value="1"/>
</dbReference>
<keyword evidence="1" id="KW-0694">RNA-binding</keyword>
<dbReference type="SUPFAM" id="SSF48452">
    <property type="entry name" value="TPR-like"/>
    <property type="match status" value="1"/>
</dbReference>
<dbReference type="InterPro" id="IPR012677">
    <property type="entry name" value="Nucleotide-bd_a/b_plait_sf"/>
</dbReference>
<dbReference type="GO" id="GO:0003723">
    <property type="term" value="F:RNA binding"/>
    <property type="evidence" value="ECO:0007669"/>
    <property type="project" value="UniProtKB-UniRule"/>
</dbReference>
<comment type="caution">
    <text evidence="7">The sequence shown here is derived from an EMBL/GenBank/DDBJ whole genome shotgun (WGS) entry which is preliminary data.</text>
</comment>
<dbReference type="PROSITE" id="PS50005">
    <property type="entry name" value="TPR"/>
    <property type="match status" value="1"/>
</dbReference>
<feature type="compositionally biased region" description="Basic and acidic residues" evidence="4">
    <location>
        <begin position="187"/>
        <end position="202"/>
    </location>
</feature>
<dbReference type="SUPFAM" id="SSF54928">
    <property type="entry name" value="RNA-binding domain, RBD"/>
    <property type="match status" value="1"/>
</dbReference>
<evidence type="ECO:0000313" key="7">
    <source>
        <dbReference type="EMBL" id="KAL0964620.1"/>
    </source>
</evidence>
<dbReference type="Pfam" id="PF13431">
    <property type="entry name" value="TPR_17"/>
    <property type="match status" value="1"/>
</dbReference>
<reference evidence="7 8" key="1">
    <citation type="submission" date="2024-06" db="EMBL/GenBank/DDBJ databases">
        <authorList>
            <person name="Pan Q."/>
            <person name="Wen M."/>
            <person name="Jouanno E."/>
            <person name="Zahm M."/>
            <person name="Klopp C."/>
            <person name="Cabau C."/>
            <person name="Louis A."/>
            <person name="Berthelot C."/>
            <person name="Parey E."/>
            <person name="Roest Crollius H."/>
            <person name="Montfort J."/>
            <person name="Robinson-Rechavi M."/>
            <person name="Bouchez O."/>
            <person name="Lampietro C."/>
            <person name="Lopez Roques C."/>
            <person name="Donnadieu C."/>
            <person name="Postlethwait J."/>
            <person name="Bobe J."/>
            <person name="Verreycken H."/>
            <person name="Guiguen Y."/>
        </authorList>
    </citation>
    <scope>NUCLEOTIDE SEQUENCE [LARGE SCALE GENOMIC DNA]</scope>
    <source>
        <strain evidence="7">Up_M1</strain>
        <tissue evidence="7">Testis</tissue>
    </source>
</reference>
<dbReference type="Gene3D" id="3.30.70.330">
    <property type="match status" value="1"/>
</dbReference>
<evidence type="ECO:0000256" key="1">
    <source>
        <dbReference type="PROSITE-ProRule" id="PRU00176"/>
    </source>
</evidence>
<evidence type="ECO:0000313" key="8">
    <source>
        <dbReference type="Proteomes" id="UP001557470"/>
    </source>
</evidence>
<name>A0ABD0W242_UMBPY</name>
<feature type="compositionally biased region" description="Basic and acidic residues" evidence="4">
    <location>
        <begin position="81"/>
        <end position="96"/>
    </location>
</feature>
<dbReference type="InterPro" id="IPR011990">
    <property type="entry name" value="TPR-like_helical_dom_sf"/>
</dbReference>
<feature type="domain" description="C3H1-type" evidence="6">
    <location>
        <begin position="491"/>
        <end position="518"/>
    </location>
</feature>
<dbReference type="InterPro" id="IPR035979">
    <property type="entry name" value="RBD_domain_sf"/>
</dbReference>
<evidence type="ECO:0000259" key="6">
    <source>
        <dbReference type="PROSITE" id="PS50103"/>
    </source>
</evidence>
<gene>
    <name evidence="7" type="ORF">UPYG_G00326540</name>
</gene>
<dbReference type="InterPro" id="IPR000571">
    <property type="entry name" value="Znf_CCCH"/>
</dbReference>
<keyword evidence="3" id="KW-0863">Zinc-finger</keyword>
<keyword evidence="3" id="KW-0862">Zinc</keyword>
<dbReference type="PANTHER" id="PTHR47678:SF2">
    <property type="entry name" value="TETRATRICOPEPTIDE REPEAT PROTEIN 31 ISOFORM X1"/>
    <property type="match status" value="1"/>
</dbReference>
<feature type="compositionally biased region" description="Basic residues" evidence="4">
    <location>
        <begin position="64"/>
        <end position="80"/>
    </location>
</feature>
<keyword evidence="2" id="KW-0802">TPR repeat</keyword>
<feature type="zinc finger region" description="C3H1-type" evidence="3">
    <location>
        <begin position="491"/>
        <end position="518"/>
    </location>
</feature>
<accession>A0ABD0W242</accession>
<dbReference type="PANTHER" id="PTHR47678">
    <property type="entry name" value="TETRATRICOPEPTIDE REPEAT PROTEIN 31"/>
    <property type="match status" value="1"/>
</dbReference>
<dbReference type="CDD" id="cd00590">
    <property type="entry name" value="RRM_SF"/>
    <property type="match status" value="1"/>
</dbReference>
<sequence>MVAVMRITRDICRLFGIGSEAPTVQPQQDMGCVAETPDTMDDVTLSQEPDITGEEDLCEEEKARRRAERRRAKRKRQRERKKLEQVKMPEGTKQDNDEYCFGSEAEEDDSGSEVEEEKREEEEKKEYKAVISDSKDLHNTSPSGAKGPENVTAQCPEEEPEWDVSSAFFANAASHIKPKGWTKLGCRGKENKENEARTKDVNGTDTVTRRSASLTEKGIQFVQEGQYSQAVSMFTEAIRCDPNDYRFFGNRSYCYGCLDQYPQALADAEMSIQLAPTWAKGHFRKGSALMGMKRYSEAEKAMEQVLKFDKDCEEAVNDLFNCKVLQLMELGFDEIHSVSLLERFTTVQAVLASSEALRAVSQNSSLTLPGWVDICQLFTQSPCASLWVGNVCPELTEKHLWDLFKTYGDIDSIRVLHERTCAFVNFKSINMAAEAMEKLNGYNIENNRLVIRYPDRRTQKILPVPLKNSTPASLQTASATGSFSSPRRRGPVNGNECYFWRTTGCHFGEKCRYKHIPEQKGQDRKPWQP</sequence>
<dbReference type="AlphaFoldDB" id="A0ABD0W242"/>
<dbReference type="InterPro" id="IPR000504">
    <property type="entry name" value="RRM_dom"/>
</dbReference>
<dbReference type="EMBL" id="JAGEUA010000010">
    <property type="protein sequence ID" value="KAL0964620.1"/>
    <property type="molecule type" value="Genomic_DNA"/>
</dbReference>
<feature type="region of interest" description="Disordered" evidence="4">
    <location>
        <begin position="182"/>
        <end position="209"/>
    </location>
</feature>
<dbReference type="PROSITE" id="PS50103">
    <property type="entry name" value="ZF_C3H1"/>
    <property type="match status" value="1"/>
</dbReference>
<dbReference type="PROSITE" id="PS50102">
    <property type="entry name" value="RRM"/>
    <property type="match status" value="1"/>
</dbReference>
<feature type="compositionally biased region" description="Acidic residues" evidence="4">
    <location>
        <begin position="104"/>
        <end position="120"/>
    </location>
</feature>
<keyword evidence="8" id="KW-1185">Reference proteome</keyword>
<dbReference type="SMART" id="SM00360">
    <property type="entry name" value="RRM"/>
    <property type="match status" value="1"/>
</dbReference>
<feature type="repeat" description="TPR" evidence="2">
    <location>
        <begin position="211"/>
        <end position="244"/>
    </location>
</feature>
<feature type="compositionally biased region" description="Basic and acidic residues" evidence="4">
    <location>
        <begin position="121"/>
        <end position="138"/>
    </location>
</feature>
<dbReference type="Pfam" id="PF00076">
    <property type="entry name" value="RRM_1"/>
    <property type="match status" value="1"/>
</dbReference>